<organism evidence="2 3">
    <name type="scientific">Thauera aminoaromatica</name>
    <dbReference type="NCBI Taxonomy" id="164330"/>
    <lineage>
        <taxon>Bacteria</taxon>
        <taxon>Pseudomonadati</taxon>
        <taxon>Pseudomonadota</taxon>
        <taxon>Betaproteobacteria</taxon>
        <taxon>Rhodocyclales</taxon>
        <taxon>Zoogloeaceae</taxon>
        <taxon>Thauera</taxon>
    </lineage>
</organism>
<keyword evidence="1" id="KW-0812">Transmembrane</keyword>
<dbReference type="Proteomes" id="UP000321192">
    <property type="component" value="Unassembled WGS sequence"/>
</dbReference>
<evidence type="ECO:0000313" key="3">
    <source>
        <dbReference type="Proteomes" id="UP000321192"/>
    </source>
</evidence>
<reference evidence="2 3" key="1">
    <citation type="submission" date="2018-09" db="EMBL/GenBank/DDBJ databases">
        <title>Metagenome Assembled Genomes from an Advanced Water Purification Facility.</title>
        <authorList>
            <person name="Stamps B.W."/>
            <person name="Spear J.R."/>
        </authorList>
    </citation>
    <scope>NUCLEOTIDE SEQUENCE [LARGE SCALE GENOMIC DNA]</scope>
    <source>
        <strain evidence="2">Bin_27_1</strain>
    </source>
</reference>
<evidence type="ECO:0000313" key="2">
    <source>
        <dbReference type="EMBL" id="TXH92500.1"/>
    </source>
</evidence>
<dbReference type="RefSeq" id="WP_276656174.1">
    <property type="nucleotide sequence ID" value="NZ_SSFD01000006.1"/>
</dbReference>
<dbReference type="EMBL" id="SSFD01000006">
    <property type="protein sequence ID" value="TXH92500.1"/>
    <property type="molecule type" value="Genomic_DNA"/>
</dbReference>
<accession>A0A5C7T9Z1</accession>
<keyword evidence="1" id="KW-0472">Membrane</keyword>
<protein>
    <submittedName>
        <fullName evidence="2">Pilus assembly protein PilV</fullName>
    </submittedName>
</protein>
<dbReference type="Pfam" id="PF07963">
    <property type="entry name" value="N_methyl"/>
    <property type="match status" value="1"/>
</dbReference>
<comment type="caution">
    <text evidence="2">The sequence shown here is derived from an EMBL/GenBank/DDBJ whole genome shotgun (WGS) entry which is preliminary data.</text>
</comment>
<sequence length="160" mass="17645">MKRTVRLPIQPGRTKACAGSRPQRGASLLEVLIALLIFSFGVLGIVGLQASMNIRSTEARQRAEAALLADEIIGRMWLAPAIRREDFVYRSDADCTATATTPPDILSSWLNKLRATIPGAQVVIGHDETTGETRLTICWPRPQTNEWSNHVVRARINSNN</sequence>
<proteinExistence type="predicted"/>
<gene>
    <name evidence="2" type="ORF">E6Q80_00305</name>
</gene>
<feature type="transmembrane region" description="Helical" evidence="1">
    <location>
        <begin position="31"/>
        <end position="52"/>
    </location>
</feature>
<evidence type="ECO:0000256" key="1">
    <source>
        <dbReference type="SAM" id="Phobius"/>
    </source>
</evidence>
<dbReference type="InterPro" id="IPR012902">
    <property type="entry name" value="N_methyl_site"/>
</dbReference>
<keyword evidence="1" id="KW-1133">Transmembrane helix</keyword>
<name>A0A5C7T9Z1_THASP</name>
<dbReference type="AlphaFoldDB" id="A0A5C7T9Z1"/>